<dbReference type="GO" id="GO:1901891">
    <property type="term" value="P:regulation of cell septum assembly"/>
    <property type="evidence" value="ECO:0007669"/>
    <property type="project" value="InterPro"/>
</dbReference>
<feature type="domain" description="Septum formation inhibitor MinC C-terminal" evidence="8">
    <location>
        <begin position="259"/>
        <end position="360"/>
    </location>
</feature>
<evidence type="ECO:0000259" key="9">
    <source>
        <dbReference type="Pfam" id="PF05209"/>
    </source>
</evidence>
<keyword evidence="11" id="KW-1185">Reference proteome</keyword>
<dbReference type="Gene3D" id="2.160.20.70">
    <property type="match status" value="1"/>
</dbReference>
<feature type="domain" description="Septum formation inhibitor MinC N-terminal" evidence="9">
    <location>
        <begin position="8"/>
        <end position="77"/>
    </location>
</feature>
<dbReference type="PANTHER" id="PTHR34108:SF1">
    <property type="entry name" value="SEPTUM SITE-DETERMINING PROTEIN MINC"/>
    <property type="match status" value="1"/>
</dbReference>
<keyword evidence="4 6" id="KW-0131">Cell cycle</keyword>
<dbReference type="GO" id="GO:0051302">
    <property type="term" value="P:regulation of cell division"/>
    <property type="evidence" value="ECO:0007669"/>
    <property type="project" value="InterPro"/>
</dbReference>
<feature type="region of interest" description="Disordered" evidence="7">
    <location>
        <begin position="103"/>
        <end position="257"/>
    </location>
</feature>
<sequence>MNSAPLALDFKSATLYAVRVVLHNADLAQLTAALDKRMADAGSFFENEPVVIDASRVEDPVDWPALLAALRGHKLPPIGVVAEGDNLRAAQAAGLAAVELSTPPARAPQQADTGGAPPPMPTQPAAELVAAPEPTSTAAEAETAAKAISGAGTSSSEQQSAAEGKTADGKAAGEAASQPAPAGENAAGNDNANGNGGQRQGKRADGAAPRNGGNGSNGGNGAGLPAAPARQPIPERAARSTTSAAAPTAADPHSSSALVITRPLRSGQRVYARHSDLVVIGMVSQGAEVIADGNVHVYGPLRGKAMAGARGDTTARIFTTHLDAELLAVAGVYRVVEDKLDASLHGKPALVRLEGDTLRLEALKS</sequence>
<accession>A0A261S1V5</accession>
<dbReference type="GO" id="GO:0000902">
    <property type="term" value="P:cell morphogenesis"/>
    <property type="evidence" value="ECO:0007669"/>
    <property type="project" value="InterPro"/>
</dbReference>
<comment type="subunit">
    <text evidence="6">Interacts with MinD and FtsZ.</text>
</comment>
<comment type="caution">
    <text evidence="10">The sequence shown here is derived from an EMBL/GenBank/DDBJ whole genome shotgun (WGS) entry which is preliminary data.</text>
</comment>
<reference evidence="11" key="1">
    <citation type="submission" date="2017-05" db="EMBL/GenBank/DDBJ databases">
        <title>Complete and WGS of Bordetella genogroups.</title>
        <authorList>
            <person name="Spilker T."/>
            <person name="Lipuma J."/>
        </authorList>
    </citation>
    <scope>NUCLEOTIDE SEQUENCE [LARGE SCALE GENOMIC DNA]</scope>
    <source>
        <strain evidence="11">AU16122</strain>
    </source>
</reference>
<comment type="function">
    <text evidence="5 6">Cell division inhibitor that blocks the formation of polar Z ring septums. Rapidly oscillates between the poles of the cell to destabilize FtsZ filaments that have formed before they mature into polar Z rings. Prevents FtsZ polymerization.</text>
</comment>
<dbReference type="Pfam" id="PF05209">
    <property type="entry name" value="MinC_N"/>
    <property type="match status" value="1"/>
</dbReference>
<evidence type="ECO:0000313" key="10">
    <source>
        <dbReference type="EMBL" id="OZI31316.1"/>
    </source>
</evidence>
<dbReference type="InterPro" id="IPR013033">
    <property type="entry name" value="MinC"/>
</dbReference>
<evidence type="ECO:0000256" key="7">
    <source>
        <dbReference type="SAM" id="MobiDB-lite"/>
    </source>
</evidence>
<dbReference type="EMBL" id="NEVM01000005">
    <property type="protein sequence ID" value="OZI31316.1"/>
    <property type="molecule type" value="Genomic_DNA"/>
</dbReference>
<dbReference type="Pfam" id="PF03775">
    <property type="entry name" value="MinC_C"/>
    <property type="match status" value="1"/>
</dbReference>
<keyword evidence="3 6" id="KW-0717">Septation</keyword>
<dbReference type="AlphaFoldDB" id="A0A261S1V5"/>
<evidence type="ECO:0000313" key="11">
    <source>
        <dbReference type="Proteomes" id="UP000216020"/>
    </source>
</evidence>
<dbReference type="InterPro" id="IPR007874">
    <property type="entry name" value="MinC_N"/>
</dbReference>
<dbReference type="Gene3D" id="3.30.70.260">
    <property type="match status" value="1"/>
</dbReference>
<evidence type="ECO:0000256" key="4">
    <source>
        <dbReference type="ARBA" id="ARBA00023306"/>
    </source>
</evidence>
<evidence type="ECO:0000259" key="8">
    <source>
        <dbReference type="Pfam" id="PF03775"/>
    </source>
</evidence>
<feature type="compositionally biased region" description="Polar residues" evidence="7">
    <location>
        <begin position="151"/>
        <end position="161"/>
    </location>
</feature>
<evidence type="ECO:0000256" key="2">
    <source>
        <dbReference type="ARBA" id="ARBA00022618"/>
    </source>
</evidence>
<dbReference type="InterPro" id="IPR016098">
    <property type="entry name" value="CAP/MinC_C"/>
</dbReference>
<dbReference type="PANTHER" id="PTHR34108">
    <property type="entry name" value="SEPTUM SITE-DETERMINING PROTEIN MINC"/>
    <property type="match status" value="1"/>
</dbReference>
<comment type="similarity">
    <text evidence="1 6">Belongs to the MinC family.</text>
</comment>
<dbReference type="GO" id="GO:0000917">
    <property type="term" value="P:division septum assembly"/>
    <property type="evidence" value="ECO:0007669"/>
    <property type="project" value="UniProtKB-KW"/>
</dbReference>
<feature type="compositionally biased region" description="Low complexity" evidence="7">
    <location>
        <begin position="239"/>
        <end position="257"/>
    </location>
</feature>
<protein>
    <recommendedName>
        <fullName evidence="6">Probable septum site-determining protein MinC</fullName>
    </recommendedName>
</protein>
<dbReference type="InterPro" id="IPR036145">
    <property type="entry name" value="MinC_C_sf"/>
</dbReference>
<gene>
    <name evidence="6" type="primary">minC</name>
    <name evidence="10" type="ORF">CAL29_25700</name>
</gene>
<dbReference type="Proteomes" id="UP000216020">
    <property type="component" value="Unassembled WGS sequence"/>
</dbReference>
<dbReference type="SUPFAM" id="SSF63848">
    <property type="entry name" value="Cell-division inhibitor MinC, C-terminal domain"/>
    <property type="match status" value="1"/>
</dbReference>
<organism evidence="10 11">
    <name type="scientific">Bordetella genomosp. 10</name>
    <dbReference type="NCBI Taxonomy" id="1416804"/>
    <lineage>
        <taxon>Bacteria</taxon>
        <taxon>Pseudomonadati</taxon>
        <taxon>Pseudomonadota</taxon>
        <taxon>Betaproteobacteria</taxon>
        <taxon>Burkholderiales</taxon>
        <taxon>Alcaligenaceae</taxon>
        <taxon>Bordetella</taxon>
    </lineage>
</organism>
<feature type="compositionally biased region" description="Low complexity" evidence="7">
    <location>
        <begin position="172"/>
        <end position="193"/>
    </location>
</feature>
<proteinExistence type="inferred from homology"/>
<evidence type="ECO:0000256" key="5">
    <source>
        <dbReference type="ARBA" id="ARBA00025606"/>
    </source>
</evidence>
<keyword evidence="2 6" id="KW-0132">Cell division</keyword>
<dbReference type="OrthoDB" id="9794530at2"/>
<name>A0A261S1V5_9BORD</name>
<evidence type="ECO:0000256" key="6">
    <source>
        <dbReference type="HAMAP-Rule" id="MF_00267"/>
    </source>
</evidence>
<dbReference type="NCBIfam" id="TIGR01222">
    <property type="entry name" value="minC"/>
    <property type="match status" value="1"/>
</dbReference>
<dbReference type="InterPro" id="IPR005526">
    <property type="entry name" value="Septum_form_inhib_MinC_C"/>
</dbReference>
<dbReference type="HAMAP" id="MF_00267">
    <property type="entry name" value="MinC"/>
    <property type="match status" value="1"/>
</dbReference>
<feature type="compositionally biased region" description="Low complexity" evidence="7">
    <location>
        <begin position="130"/>
        <end position="147"/>
    </location>
</feature>
<feature type="compositionally biased region" description="Gly residues" evidence="7">
    <location>
        <begin position="212"/>
        <end position="222"/>
    </location>
</feature>
<evidence type="ECO:0000256" key="3">
    <source>
        <dbReference type="ARBA" id="ARBA00023210"/>
    </source>
</evidence>
<evidence type="ECO:0000256" key="1">
    <source>
        <dbReference type="ARBA" id="ARBA00006291"/>
    </source>
</evidence>